<gene>
    <name evidence="2" type="ORF">B0T17DRAFT_510486</name>
</gene>
<feature type="region of interest" description="Disordered" evidence="1">
    <location>
        <begin position="1481"/>
        <end position="1501"/>
    </location>
</feature>
<feature type="compositionally biased region" description="Polar residues" evidence="1">
    <location>
        <begin position="610"/>
        <end position="619"/>
    </location>
</feature>
<feature type="compositionally biased region" description="Pro residues" evidence="1">
    <location>
        <begin position="733"/>
        <end position="746"/>
    </location>
</feature>
<feature type="compositionally biased region" description="Polar residues" evidence="1">
    <location>
        <begin position="1001"/>
        <end position="1014"/>
    </location>
</feature>
<sequence>MASLPENWEFDYDGSRWLYRFKPTGLVQYTFPKPGDEFPEFVDAFASPSDLPPEERLESQQQLKRKGDTGSKAPATKPKDGSASVSATLTGLDDDGGAFWFQPDSFMYMGPGAYNDISPVQEEEEQPQQHSELPGVSPITSAETTPLPANSQPITTTAPVTNPKAMAELGDNNWMTTKHMPYPAIPELDDQQVQYSPLGVVPELPSQFTAKCRDETHPAPVELPAYDTMIDPAWAALHANAYEMSAVEISMQKNSAGGHQRRISSEQKEAVLSMGPEHGREKLPSTRAATLEQLPPLQNYPISIRENPISQPATQSTQSSNIPEQPTEGRYQSYHPSRRTTASTDDVRISSLSASQISVVQSQESDLGTARKNHKSTSSKLNPSEVPSALQPPRRPPKEPAGYVEQDRRPSVPASVTRHGSLSGRIPISKASDTSSGVSHVPSILKPARGRAYLGHGYTQKSLPAELGETHNPYQDIENDIDSTVELLSKALDGTKLETTSTVEHALLKKHSAMGRVMNDERPRIMRTNTLPADLPALPYMGIDPSAPRAPRPQTASQAIHQPTDGTSLYKEDTGAETYNGYSVPIPLKSPDLPEPLSFSRRPPIPSGRGNPSSDTSYSELPVPDKLGISKVELSSQDVPRTHSNFTSSKPPVIPTHGIEVAAPTDVSWSHNYQPPQTKAHTGQSSLPNQAHDEYIRKSIPEATIQTASSQEFRSARPNVVDYRRHPTSSSPMPEPPVVHPLPPLKGPTRASSVNHQTLRMNYETDHRLSPKGASVDLSAQGHPLSLQQQYGTSDLANQRILNQPYQRPASSAASSHRASVSSVSSGFHVQSIASPPSAPYSPPPSGFHNQSPPSRASSSAHRQSVSSIGSQDTYHSRPWDLPSYQRPPTSAPDHVKSELNNVQPLSAVSSLSGLNLKQHGLGSAPVFRPDQTQQTSQPNQIPEQPQEIGRPVYHDSVLAERPPDPRKAELLATPPAPQQLPPGKAVRASNLPPDPVPVPGTQSLPRKTLSSIRPDQPPPRPAKTPIYPMTSEQSFHHSQHPPQAQPSPVQYAVLQSSPLPNHAPQQSQSYFMAQSETKSAQHTGPGPNQISPAHATTSMPSTGHGNTVLPLSVSSVKQPIVPRHGELASQSPQPQPKPLHDTSQTPHQSSARRPNPVVQSQAPVAMGIAVHPSRIQPPPPFAGSPATTAPPIQSVRWFPDSVSVQAGMASQQTGEESRPPAAPQQQSAPPLQYTHPYQHQQGGARQLPPHLQSGAAAPHPNTSQSRAALAGIPASQAATGPLQNPAAVSMTSTTLPNQKIMPPPQSQPAVERQPASQSRDIPLPEKGKEKRKWVSDNFKSDSGTGNVLPTHGTGRLPLSENAGASLPSNDRVTVATASAKPSSTDGSLVQASNSRVQHHTQQHSSSHGHGSSSGQAAYYNTSVQQQSEEPRLLASFGGPPRDVKKSNIVAPVAATGKSIGTASTGNNFGAGATIAGAGGASNSRLSTGAATGGGDAVPLTPLEDESKFSVVGKKKGDVVGVGNKTTAASVSVPPAPAVTSSSRGWGDTSGYDGSGWGDDDEFDDDFS</sequence>
<feature type="compositionally biased region" description="Polar residues" evidence="1">
    <location>
        <begin position="1142"/>
        <end position="1159"/>
    </location>
</feature>
<evidence type="ECO:0000256" key="1">
    <source>
        <dbReference type="SAM" id="MobiDB-lite"/>
    </source>
</evidence>
<feature type="compositionally biased region" description="Polar residues" evidence="1">
    <location>
        <begin position="310"/>
        <end position="324"/>
    </location>
</feature>
<feature type="region of interest" description="Disordered" evidence="1">
    <location>
        <begin position="253"/>
        <end position="295"/>
    </location>
</feature>
<feature type="region of interest" description="Disordered" evidence="1">
    <location>
        <begin position="1126"/>
        <end position="1159"/>
    </location>
</feature>
<feature type="region of interest" description="Disordered" evidence="1">
    <location>
        <begin position="636"/>
        <end position="657"/>
    </location>
</feature>
<feature type="compositionally biased region" description="Acidic residues" evidence="1">
    <location>
        <begin position="1558"/>
        <end position="1568"/>
    </location>
</feature>
<organism evidence="2 3">
    <name type="scientific">Bombardia bombarda</name>
    <dbReference type="NCBI Taxonomy" id="252184"/>
    <lineage>
        <taxon>Eukaryota</taxon>
        <taxon>Fungi</taxon>
        <taxon>Dikarya</taxon>
        <taxon>Ascomycota</taxon>
        <taxon>Pezizomycotina</taxon>
        <taxon>Sordariomycetes</taxon>
        <taxon>Sordariomycetidae</taxon>
        <taxon>Sordariales</taxon>
        <taxon>Lasiosphaeriaceae</taxon>
        <taxon>Bombardia</taxon>
    </lineage>
</organism>
<protein>
    <submittedName>
        <fullName evidence="2">Uncharacterized protein</fullName>
    </submittedName>
</protein>
<feature type="region of interest" description="Disordered" evidence="1">
    <location>
        <begin position="1206"/>
        <end position="1269"/>
    </location>
</feature>
<feature type="region of interest" description="Disordered" evidence="1">
    <location>
        <begin position="1295"/>
        <end position="1445"/>
    </location>
</feature>
<feature type="compositionally biased region" description="Low complexity" evidence="1">
    <location>
        <begin position="1403"/>
        <end position="1416"/>
    </location>
</feature>
<feature type="compositionally biased region" description="Low complexity" evidence="1">
    <location>
        <begin position="1525"/>
        <end position="1552"/>
    </location>
</feature>
<dbReference type="EMBL" id="JAULSR010000006">
    <property type="protein sequence ID" value="KAK0615923.1"/>
    <property type="molecule type" value="Genomic_DNA"/>
</dbReference>
<feature type="region of interest" description="Disordered" evidence="1">
    <location>
        <begin position="40"/>
        <end position="89"/>
    </location>
</feature>
<comment type="caution">
    <text evidence="2">The sequence shown here is derived from an EMBL/GenBank/DDBJ whole genome shotgun (WGS) entry which is preliminary data.</text>
</comment>
<proteinExistence type="predicted"/>
<evidence type="ECO:0000313" key="2">
    <source>
        <dbReference type="EMBL" id="KAK0615923.1"/>
    </source>
</evidence>
<feature type="region of interest" description="Disordered" evidence="1">
    <location>
        <begin position="112"/>
        <end position="164"/>
    </location>
</feature>
<feature type="compositionally biased region" description="Polar residues" evidence="1">
    <location>
        <begin position="138"/>
        <end position="160"/>
    </location>
</feature>
<feature type="region of interest" description="Disordered" evidence="1">
    <location>
        <begin position="544"/>
        <end position="623"/>
    </location>
</feature>
<feature type="region of interest" description="Disordered" evidence="1">
    <location>
        <begin position="1525"/>
        <end position="1568"/>
    </location>
</feature>
<name>A0AA40BW64_9PEZI</name>
<keyword evidence="3" id="KW-1185">Reference proteome</keyword>
<feature type="compositionally biased region" description="Polar residues" evidence="1">
    <location>
        <begin position="1367"/>
        <end position="1396"/>
    </location>
</feature>
<feature type="compositionally biased region" description="Polar residues" evidence="1">
    <location>
        <begin position="1054"/>
        <end position="1106"/>
    </location>
</feature>
<accession>A0AA40BW64</accession>
<feature type="compositionally biased region" description="Basic and acidic residues" evidence="1">
    <location>
        <begin position="958"/>
        <end position="970"/>
    </location>
</feature>
<feature type="compositionally biased region" description="Polar residues" evidence="1">
    <location>
        <begin position="554"/>
        <end position="567"/>
    </location>
</feature>
<feature type="compositionally biased region" description="Polar residues" evidence="1">
    <location>
        <begin position="339"/>
        <end position="366"/>
    </location>
</feature>
<feature type="compositionally biased region" description="Polar residues" evidence="1">
    <location>
        <begin position="636"/>
        <end position="650"/>
    </location>
</feature>
<feature type="compositionally biased region" description="Pro residues" evidence="1">
    <location>
        <begin position="837"/>
        <end position="846"/>
    </location>
</feature>
<feature type="compositionally biased region" description="Polar residues" evidence="1">
    <location>
        <begin position="1206"/>
        <end position="1215"/>
    </location>
</feature>
<feature type="compositionally biased region" description="Polar residues" evidence="1">
    <location>
        <begin position="1419"/>
        <end position="1428"/>
    </location>
</feature>
<dbReference type="Proteomes" id="UP001174934">
    <property type="component" value="Unassembled WGS sequence"/>
</dbReference>
<feature type="compositionally biased region" description="Low complexity" evidence="1">
    <location>
        <begin position="851"/>
        <end position="868"/>
    </location>
</feature>
<evidence type="ECO:0000313" key="3">
    <source>
        <dbReference type="Proteomes" id="UP001174934"/>
    </source>
</evidence>
<feature type="compositionally biased region" description="Basic and acidic residues" evidence="1">
    <location>
        <begin position="1323"/>
        <end position="1335"/>
    </location>
</feature>
<feature type="compositionally biased region" description="Low complexity" evidence="1">
    <location>
        <begin position="938"/>
        <end position="949"/>
    </location>
</feature>
<feature type="region of interest" description="Disordered" evidence="1">
    <location>
        <begin position="310"/>
        <end position="441"/>
    </location>
</feature>
<feature type="region of interest" description="Disordered" evidence="1">
    <location>
        <begin position="1172"/>
        <end position="1193"/>
    </location>
</feature>
<feature type="region of interest" description="Disordered" evidence="1">
    <location>
        <begin position="920"/>
        <end position="1110"/>
    </location>
</feature>
<feature type="region of interest" description="Disordered" evidence="1">
    <location>
        <begin position="724"/>
        <end position="752"/>
    </location>
</feature>
<feature type="region of interest" description="Disordered" evidence="1">
    <location>
        <begin position="830"/>
        <end position="897"/>
    </location>
</feature>
<reference evidence="2" key="1">
    <citation type="submission" date="2023-06" db="EMBL/GenBank/DDBJ databases">
        <title>Genome-scale phylogeny and comparative genomics of the fungal order Sordariales.</title>
        <authorList>
            <consortium name="Lawrence Berkeley National Laboratory"/>
            <person name="Hensen N."/>
            <person name="Bonometti L."/>
            <person name="Westerberg I."/>
            <person name="Brannstrom I.O."/>
            <person name="Guillou S."/>
            <person name="Cros-Aarteil S."/>
            <person name="Calhoun S."/>
            <person name="Haridas S."/>
            <person name="Kuo A."/>
            <person name="Mondo S."/>
            <person name="Pangilinan J."/>
            <person name="Riley R."/>
            <person name="LaButti K."/>
            <person name="Andreopoulos B."/>
            <person name="Lipzen A."/>
            <person name="Chen C."/>
            <person name="Yanf M."/>
            <person name="Daum C."/>
            <person name="Ng V."/>
            <person name="Clum A."/>
            <person name="Steindorff A."/>
            <person name="Ohm R."/>
            <person name="Martin F."/>
            <person name="Silar P."/>
            <person name="Natvig D."/>
            <person name="Lalanne C."/>
            <person name="Gautier V."/>
            <person name="Ament-velasquez S.L."/>
            <person name="Kruys A."/>
            <person name="Hutchinson M.I."/>
            <person name="Powell A.J."/>
            <person name="Barry K."/>
            <person name="Miller A.N."/>
            <person name="Grigoriev I.V."/>
            <person name="Debuchy R."/>
            <person name="Gladieux P."/>
            <person name="Thoren M.H."/>
            <person name="Johannesson H."/>
        </authorList>
    </citation>
    <scope>NUCLEOTIDE SEQUENCE</scope>
    <source>
        <strain evidence="2">SMH3391-2</strain>
    </source>
</reference>